<dbReference type="InterPro" id="IPR050545">
    <property type="entry name" value="Mycobact_MmpL"/>
</dbReference>
<evidence type="ECO:0000256" key="6">
    <source>
        <dbReference type="ARBA" id="ARBA00023136"/>
    </source>
</evidence>
<feature type="transmembrane region" description="Helical" evidence="7">
    <location>
        <begin position="16"/>
        <end position="35"/>
    </location>
</feature>
<feature type="transmembrane region" description="Helical" evidence="7">
    <location>
        <begin position="209"/>
        <end position="229"/>
    </location>
</feature>
<dbReference type="EMBL" id="CP016782">
    <property type="protein sequence ID" value="ASY27240.1"/>
    <property type="molecule type" value="Genomic_DNA"/>
</dbReference>
<dbReference type="AlphaFoldDB" id="A0A249LDP4"/>
<sequence length="702" mass="74983">MFAGLGRFIVRRKKSVLILFIIGILAAGGVGSLAFSKLDSGGYSDLGSESAKAYDYLTEKFKVQEPAAILIIDTQNRSVDDPGVIAEAAALEAKVKSVANVDRTLSYWSTGGAPSMKAADDKAAFLFIYTDPDSNDWASLGKIGEEVQEKFDGKQGSFIVYASGGGVITHAINSKIQDDLKIAEAIAIPLTFLLMIFVFGTLVASAMPLFVGITAILGSFLIIYILTLFTDVSVFALNLITGLGLGLGIDYALLIVNRFREELHAGKSVDESIITTVATAGKTVFYSGLTVFVTMASLLLFPLNFLKSFGYAGVAVISLAVVGALIPLPALLAILGHKVDKGVVRRAGITPKEDGRWAHTARAVMKRPLPVVVGSLLVLGILAAPITNIAFSQVDARVLPKSDPAAIASAVIDERFTGLEGSPIEVVIPNGAGKEIEINNFLARVQGVYGISRVGQIEYFGEDIRVQVISKEPSRTLEAQRIIHEIRALPVPEGTLIGGAAADFTDSQDGVARTLPWALGWIALTVFILIFVFTGSIILPIKAVLLNGFSLVATLGAITWIFIDGHLKWLVGDFTVTGALDTGSVILVAVVVFGLSMDYELFLLSRIREEHLDGKSNIESVAKGLQRSARIITAAALLLAVVFAAFMTSGVTSIKMLGFGVAFAVLLDATLIRALLVPALMRLFGERNWWAPKSLQRFTLKH</sequence>
<feature type="transmembrane region" description="Helical" evidence="7">
    <location>
        <begin position="583"/>
        <end position="607"/>
    </location>
</feature>
<name>A0A249LDP4_9ACTN</name>
<comment type="similarity">
    <text evidence="2">Belongs to the resistance-nodulation-cell division (RND) (TC 2.A.6) family. MmpL subfamily.</text>
</comment>
<keyword evidence="10" id="KW-1185">Reference proteome</keyword>
<feature type="transmembrane region" description="Helical" evidence="7">
    <location>
        <begin position="284"/>
        <end position="303"/>
    </location>
</feature>
<dbReference type="RefSeq" id="WP_095697532.1">
    <property type="nucleotide sequence ID" value="NZ_CP016782.1"/>
</dbReference>
<gene>
    <name evidence="9" type="ORF">PHILAsVB114_00865</name>
</gene>
<dbReference type="PROSITE" id="PS50156">
    <property type="entry name" value="SSD"/>
    <property type="match status" value="1"/>
</dbReference>
<evidence type="ECO:0000313" key="10">
    <source>
        <dbReference type="Proteomes" id="UP000217221"/>
    </source>
</evidence>
<feature type="domain" description="SSD" evidence="8">
    <location>
        <begin position="209"/>
        <end position="334"/>
    </location>
</feature>
<feature type="transmembrane region" description="Helical" evidence="7">
    <location>
        <begin position="369"/>
        <end position="391"/>
    </location>
</feature>
<feature type="transmembrane region" description="Helical" evidence="7">
    <location>
        <begin position="544"/>
        <end position="563"/>
    </location>
</feature>
<feature type="transmembrane region" description="Helical" evidence="7">
    <location>
        <begin position="628"/>
        <end position="647"/>
    </location>
</feature>
<evidence type="ECO:0000256" key="1">
    <source>
        <dbReference type="ARBA" id="ARBA00004651"/>
    </source>
</evidence>
<keyword evidence="6 7" id="KW-0472">Membrane</keyword>
<feature type="transmembrane region" description="Helical" evidence="7">
    <location>
        <begin position="659"/>
        <end position="684"/>
    </location>
</feature>
<dbReference type="OrthoDB" id="7051771at2"/>
<feature type="transmembrane region" description="Helical" evidence="7">
    <location>
        <begin position="235"/>
        <end position="256"/>
    </location>
</feature>
<dbReference type="Gene3D" id="1.20.1640.10">
    <property type="entry name" value="Multidrug efflux transporter AcrB transmembrane domain"/>
    <property type="match status" value="2"/>
</dbReference>
<organism evidence="9 10">
    <name type="scientific">Candidatus Planktophila limnetica</name>
    <dbReference type="NCBI Taxonomy" id="573600"/>
    <lineage>
        <taxon>Bacteria</taxon>
        <taxon>Bacillati</taxon>
        <taxon>Actinomycetota</taxon>
        <taxon>Actinomycetes</taxon>
        <taxon>Candidatus Nanopelagicales</taxon>
        <taxon>Candidatus Nanopelagicaceae</taxon>
        <taxon>Candidatus Planktophila</taxon>
    </lineage>
</organism>
<feature type="transmembrane region" description="Helical" evidence="7">
    <location>
        <begin position="518"/>
        <end position="539"/>
    </location>
</feature>
<comment type="subcellular location">
    <subcellularLocation>
        <location evidence="1">Cell membrane</location>
        <topology evidence="1">Multi-pass membrane protein</topology>
    </subcellularLocation>
</comment>
<reference evidence="9 10" key="1">
    <citation type="submission" date="2016-07" db="EMBL/GenBank/DDBJ databases">
        <title>High microdiversification within the ubiquitous acI lineage of Actinobacteria.</title>
        <authorList>
            <person name="Neuenschwander S.M."/>
            <person name="Salcher M."/>
            <person name="Ghai R."/>
            <person name="Pernthaler J."/>
        </authorList>
    </citation>
    <scope>NUCLEOTIDE SEQUENCE [LARGE SCALE GENOMIC DNA]</scope>
    <source>
        <strain evidence="9">MMS-VB-114</strain>
    </source>
</reference>
<dbReference type="SUPFAM" id="SSF82866">
    <property type="entry name" value="Multidrug efflux transporter AcrB transmembrane domain"/>
    <property type="match status" value="2"/>
</dbReference>
<feature type="transmembrane region" description="Helical" evidence="7">
    <location>
        <begin position="182"/>
        <end position="202"/>
    </location>
</feature>
<evidence type="ECO:0000313" key="9">
    <source>
        <dbReference type="EMBL" id="ASY27240.1"/>
    </source>
</evidence>
<keyword evidence="3" id="KW-1003">Cell membrane</keyword>
<feature type="transmembrane region" description="Helical" evidence="7">
    <location>
        <begin position="309"/>
        <end position="336"/>
    </location>
</feature>
<keyword evidence="4 7" id="KW-0812">Transmembrane</keyword>
<evidence type="ECO:0000256" key="3">
    <source>
        <dbReference type="ARBA" id="ARBA00022475"/>
    </source>
</evidence>
<evidence type="ECO:0000256" key="2">
    <source>
        <dbReference type="ARBA" id="ARBA00010157"/>
    </source>
</evidence>
<proteinExistence type="inferred from homology"/>
<evidence type="ECO:0000256" key="5">
    <source>
        <dbReference type="ARBA" id="ARBA00022989"/>
    </source>
</evidence>
<protein>
    <submittedName>
        <fullName evidence="9">Putative drug exporter of the RND superfamily</fullName>
    </submittedName>
</protein>
<keyword evidence="5 7" id="KW-1133">Transmembrane helix</keyword>
<dbReference type="InterPro" id="IPR000731">
    <property type="entry name" value="SSD"/>
</dbReference>
<accession>A0A249LDP4</accession>
<dbReference type="KEGG" id="plim:PHILAsVB114_00865"/>
<dbReference type="PANTHER" id="PTHR33406:SF11">
    <property type="entry name" value="MEMBRANE PROTEIN SCO6666-RELATED"/>
    <property type="match status" value="1"/>
</dbReference>
<evidence type="ECO:0000256" key="7">
    <source>
        <dbReference type="SAM" id="Phobius"/>
    </source>
</evidence>
<dbReference type="PANTHER" id="PTHR33406">
    <property type="entry name" value="MEMBRANE PROTEIN MJ1562-RELATED"/>
    <property type="match status" value="1"/>
</dbReference>
<dbReference type="Pfam" id="PF03176">
    <property type="entry name" value="MMPL"/>
    <property type="match status" value="2"/>
</dbReference>
<evidence type="ECO:0000259" key="8">
    <source>
        <dbReference type="PROSITE" id="PS50156"/>
    </source>
</evidence>
<evidence type="ECO:0000256" key="4">
    <source>
        <dbReference type="ARBA" id="ARBA00022692"/>
    </source>
</evidence>
<dbReference type="Proteomes" id="UP000217221">
    <property type="component" value="Chromosome"/>
</dbReference>
<dbReference type="InterPro" id="IPR004869">
    <property type="entry name" value="MMPL_dom"/>
</dbReference>
<dbReference type="GO" id="GO:0005886">
    <property type="term" value="C:plasma membrane"/>
    <property type="evidence" value="ECO:0007669"/>
    <property type="project" value="UniProtKB-SubCell"/>
</dbReference>